<dbReference type="EMBL" id="AGWX01000005">
    <property type="protein sequence ID" value="EKS34507.1"/>
    <property type="molecule type" value="Genomic_DNA"/>
</dbReference>
<dbReference type="HOGENOM" id="CLU_1307958_0_0_5"/>
<dbReference type="AlphaFoldDB" id="K8NVZ3"/>
<organism evidence="1 2">
    <name type="scientific">Afipia broomeae ATCC 49717</name>
    <dbReference type="NCBI Taxonomy" id="883078"/>
    <lineage>
        <taxon>Bacteria</taxon>
        <taxon>Pseudomonadati</taxon>
        <taxon>Pseudomonadota</taxon>
        <taxon>Alphaproteobacteria</taxon>
        <taxon>Hyphomicrobiales</taxon>
        <taxon>Nitrobacteraceae</taxon>
        <taxon>Afipia</taxon>
    </lineage>
</organism>
<gene>
    <name evidence="1" type="ORF">HMPREF9695_04417</name>
</gene>
<dbReference type="PATRIC" id="fig|883078.3.peg.4559"/>
<evidence type="ECO:0000313" key="1">
    <source>
        <dbReference type="EMBL" id="EKS34507.1"/>
    </source>
</evidence>
<evidence type="ECO:0000313" key="2">
    <source>
        <dbReference type="Proteomes" id="UP000001096"/>
    </source>
</evidence>
<sequence>MQSGQTNKQGQPFRLFVGFRETSWEVEYRRSVVQIATQTAAENDSALDRETLLHVVSRSIDHARAQLAIATDYAQEIRAFLNETFGLDLTITVGGYRQSGLYGRLNHPRTDEELVAFVERQMAERCGFIPDYATPLEGIDPLEWLLWCAETLRHPDPDYVPGDEVYDCLARRYRQTGAVLRHVRAALDPDKLKALLSRPVDAILERVLRG</sequence>
<accession>K8NVZ3</accession>
<protein>
    <submittedName>
        <fullName evidence="1">Uncharacterized protein</fullName>
    </submittedName>
</protein>
<keyword evidence="2" id="KW-1185">Reference proteome</keyword>
<proteinExistence type="predicted"/>
<dbReference type="Proteomes" id="UP000001096">
    <property type="component" value="Unassembled WGS sequence"/>
</dbReference>
<comment type="caution">
    <text evidence="1">The sequence shown here is derived from an EMBL/GenBank/DDBJ whole genome shotgun (WGS) entry which is preliminary data.</text>
</comment>
<reference evidence="1 2" key="1">
    <citation type="submission" date="2012-04" db="EMBL/GenBank/DDBJ databases">
        <title>The Genome Sequence of Afipia broomeae ATCC 49717.</title>
        <authorList>
            <consortium name="The Broad Institute Genome Sequencing Platform"/>
            <person name="Earl A."/>
            <person name="Ward D."/>
            <person name="Feldgarden M."/>
            <person name="Gevers D."/>
            <person name="Huys G."/>
            <person name="Walker B."/>
            <person name="Young S.K."/>
            <person name="Zeng Q."/>
            <person name="Gargeya S."/>
            <person name="Fitzgerald M."/>
            <person name="Haas B."/>
            <person name="Abouelleil A."/>
            <person name="Alvarado L."/>
            <person name="Arachchi H.M."/>
            <person name="Berlin A."/>
            <person name="Chapman S.B."/>
            <person name="Goldberg J."/>
            <person name="Griggs A."/>
            <person name="Gujja S."/>
            <person name="Hansen M."/>
            <person name="Howarth C."/>
            <person name="Imamovic A."/>
            <person name="Larimer J."/>
            <person name="McCowen C."/>
            <person name="Montmayeur A."/>
            <person name="Murphy C."/>
            <person name="Neiman D."/>
            <person name="Pearson M."/>
            <person name="Priest M."/>
            <person name="Roberts A."/>
            <person name="Saif S."/>
            <person name="Shea T."/>
            <person name="Sisk P."/>
            <person name="Sykes S."/>
            <person name="Wortman J."/>
            <person name="Nusbaum C."/>
            <person name="Birren B."/>
        </authorList>
    </citation>
    <scope>NUCLEOTIDE SEQUENCE [LARGE SCALE GENOMIC DNA]</scope>
    <source>
        <strain evidence="1 2">ATCC 49717</strain>
    </source>
</reference>
<name>K8NVZ3_9BRAD</name>